<organism evidence="2 3">
    <name type="scientific">Aspergillus pseudoustus</name>
    <dbReference type="NCBI Taxonomy" id="1810923"/>
    <lineage>
        <taxon>Eukaryota</taxon>
        <taxon>Fungi</taxon>
        <taxon>Dikarya</taxon>
        <taxon>Ascomycota</taxon>
        <taxon>Pezizomycotina</taxon>
        <taxon>Eurotiomycetes</taxon>
        <taxon>Eurotiomycetidae</taxon>
        <taxon>Eurotiales</taxon>
        <taxon>Aspergillaceae</taxon>
        <taxon>Aspergillus</taxon>
        <taxon>Aspergillus subgen. Nidulantes</taxon>
    </lineage>
</organism>
<evidence type="ECO:0000313" key="3">
    <source>
        <dbReference type="Proteomes" id="UP001610446"/>
    </source>
</evidence>
<proteinExistence type="predicted"/>
<comment type="caution">
    <text evidence="2">The sequence shown here is derived from an EMBL/GenBank/DDBJ whole genome shotgun (WGS) entry which is preliminary data.</text>
</comment>
<dbReference type="Proteomes" id="UP001610446">
    <property type="component" value="Unassembled WGS sequence"/>
</dbReference>
<name>A0ABR4JAW0_9EURO</name>
<feature type="region of interest" description="Disordered" evidence="1">
    <location>
        <begin position="99"/>
        <end position="126"/>
    </location>
</feature>
<gene>
    <name evidence="2" type="ORF">BJY01DRAFT_221605</name>
</gene>
<evidence type="ECO:0000256" key="1">
    <source>
        <dbReference type="SAM" id="MobiDB-lite"/>
    </source>
</evidence>
<accession>A0ABR4JAW0</accession>
<protein>
    <submittedName>
        <fullName evidence="2">Uncharacterized protein</fullName>
    </submittedName>
</protein>
<dbReference type="EMBL" id="JBFXLU010000173">
    <property type="protein sequence ID" value="KAL2836714.1"/>
    <property type="molecule type" value="Genomic_DNA"/>
</dbReference>
<keyword evidence="3" id="KW-1185">Reference proteome</keyword>
<sequence>MSLPRGAIRHTRRQLNRLHSSAKNMDRQTVSLKRQGKFLGRCVKRTISEDCTGVSESERAAGKFQCLQKEARRHSRQPHFSLVTKADAYRHHPLKRAPAPARKHLDERQGTAANNTTTPLIPPQNEQPLLQPPQGQMLRSSSQMNTQLQQVLMAVEQAYGGQILQDLQGIIKLPPKINTTQRYTHLYQQQLLRYTRFHQQRLLGLRQDMACRLMFAVRTTNSVPASSCAGIWRWPRTSCQGLCGRCHAVRPC</sequence>
<reference evidence="2 3" key="1">
    <citation type="submission" date="2024-07" db="EMBL/GenBank/DDBJ databases">
        <title>Section-level genome sequencing and comparative genomics of Aspergillus sections Usti and Cavernicolus.</title>
        <authorList>
            <consortium name="Lawrence Berkeley National Laboratory"/>
            <person name="Nybo J.L."/>
            <person name="Vesth T.C."/>
            <person name="Theobald S."/>
            <person name="Frisvad J.C."/>
            <person name="Larsen T.O."/>
            <person name="Kjaerboelling I."/>
            <person name="Rothschild-Mancinelli K."/>
            <person name="Lyhne E.K."/>
            <person name="Kogle M.E."/>
            <person name="Barry K."/>
            <person name="Clum A."/>
            <person name="Na H."/>
            <person name="Ledsgaard L."/>
            <person name="Lin J."/>
            <person name="Lipzen A."/>
            <person name="Kuo A."/>
            <person name="Riley R."/>
            <person name="Mondo S."/>
            <person name="Labutti K."/>
            <person name="Haridas S."/>
            <person name="Pangalinan J."/>
            <person name="Salamov A.A."/>
            <person name="Simmons B.A."/>
            <person name="Magnuson J.K."/>
            <person name="Chen J."/>
            <person name="Drula E."/>
            <person name="Henrissat B."/>
            <person name="Wiebenga A."/>
            <person name="Lubbers R.J."/>
            <person name="Gomes A.C."/>
            <person name="Makela M.R."/>
            <person name="Stajich J."/>
            <person name="Grigoriev I.V."/>
            <person name="Mortensen U.H."/>
            <person name="De Vries R.P."/>
            <person name="Baker S.E."/>
            <person name="Andersen M.R."/>
        </authorList>
    </citation>
    <scope>NUCLEOTIDE SEQUENCE [LARGE SCALE GENOMIC DNA]</scope>
    <source>
        <strain evidence="2 3">CBS 123904</strain>
    </source>
</reference>
<evidence type="ECO:0000313" key="2">
    <source>
        <dbReference type="EMBL" id="KAL2836714.1"/>
    </source>
</evidence>